<protein>
    <submittedName>
        <fullName evidence="4">SH2 domain-containing protein</fullName>
    </submittedName>
</protein>
<dbReference type="AlphaFoldDB" id="A0A0R3U9A9"/>
<feature type="compositionally biased region" description="Pro residues" evidence="1">
    <location>
        <begin position="432"/>
        <end position="441"/>
    </location>
</feature>
<gene>
    <name evidence="2" type="ORF">MCOS_LOCUS3507</name>
</gene>
<evidence type="ECO:0000313" key="2">
    <source>
        <dbReference type="EMBL" id="VDD77504.1"/>
    </source>
</evidence>
<feature type="compositionally biased region" description="Low complexity" evidence="1">
    <location>
        <begin position="442"/>
        <end position="456"/>
    </location>
</feature>
<reference evidence="4" key="2">
    <citation type="submission" date="2019-11" db="UniProtKB">
        <authorList>
            <consortium name="WormBaseParasite"/>
        </authorList>
    </citation>
    <scope>IDENTIFICATION</scope>
</reference>
<dbReference type="EMBL" id="UXSR01000822">
    <property type="protein sequence ID" value="VDD77504.1"/>
    <property type="molecule type" value="Genomic_DNA"/>
</dbReference>
<feature type="compositionally biased region" description="Polar residues" evidence="1">
    <location>
        <begin position="571"/>
        <end position="584"/>
    </location>
</feature>
<reference evidence="2 3" key="1">
    <citation type="submission" date="2018-10" db="EMBL/GenBank/DDBJ databases">
        <authorList>
            <consortium name="Pathogen Informatics"/>
        </authorList>
    </citation>
    <scope>NUCLEOTIDE SEQUENCE [LARGE SCALE GENOMIC DNA]</scope>
</reference>
<feature type="compositionally biased region" description="Polar residues" evidence="1">
    <location>
        <begin position="469"/>
        <end position="479"/>
    </location>
</feature>
<feature type="compositionally biased region" description="Polar residues" evidence="1">
    <location>
        <begin position="107"/>
        <end position="117"/>
    </location>
</feature>
<feature type="compositionally biased region" description="Low complexity" evidence="1">
    <location>
        <begin position="8"/>
        <end position="17"/>
    </location>
</feature>
<organism evidence="4">
    <name type="scientific">Mesocestoides corti</name>
    <name type="common">Flatworm</name>
    <dbReference type="NCBI Taxonomy" id="53468"/>
    <lineage>
        <taxon>Eukaryota</taxon>
        <taxon>Metazoa</taxon>
        <taxon>Spiralia</taxon>
        <taxon>Lophotrochozoa</taxon>
        <taxon>Platyhelminthes</taxon>
        <taxon>Cestoda</taxon>
        <taxon>Eucestoda</taxon>
        <taxon>Cyclophyllidea</taxon>
        <taxon>Mesocestoididae</taxon>
        <taxon>Mesocestoides</taxon>
    </lineage>
</organism>
<name>A0A0R3U9A9_MESCO</name>
<feature type="region of interest" description="Disordered" evidence="1">
    <location>
        <begin position="426"/>
        <end position="495"/>
    </location>
</feature>
<accession>A0A0R3U9A9</accession>
<evidence type="ECO:0000256" key="1">
    <source>
        <dbReference type="SAM" id="MobiDB-lite"/>
    </source>
</evidence>
<keyword evidence="3" id="KW-1185">Reference proteome</keyword>
<dbReference type="WBParaSite" id="MCU_011094-RA">
    <property type="protein sequence ID" value="MCU_011094-RA"/>
    <property type="gene ID" value="MCU_011094"/>
</dbReference>
<evidence type="ECO:0000313" key="3">
    <source>
        <dbReference type="Proteomes" id="UP000267029"/>
    </source>
</evidence>
<feature type="region of interest" description="Disordered" evidence="1">
    <location>
        <begin position="533"/>
        <end position="584"/>
    </location>
</feature>
<sequence>MIFRVRDPPVSATSSVSAPPPAQALTNHRSPISEGSEADIDSIEATHIDPSAAIGKRKHEVPQPKLSYIDSTEDPFEEIVIRAETYFPGLTNIVGNQASSYIVEQTNYEPSAPSQRRTAPPRQHLPTVNSNTRQNPFNTSIAESKRRGEEEIDRRIMMYSHANRKPRTHHGHSLHANPYQQGSPIHSVIHYGGYYSQNLSNPQPPCTSESDMDERTTYDYRDFQAARQRFEQRGLTSQAALLPPRNPLHRIDLRPQHSITSTVMSTGPNRAGFGVSEMVPMHPPHPSPSHSSMLQPQFVSQPNTSEINQEGSALVRREPRNLFSGGCSCGPGSGCGALPESPIRQEHMVHREAIQKYLVAEEVGPGGVKSVFSFPGGVEPSDLTLLRAAISANQPKDAFIPEENDDLEEQLNRQLEQACPDIRTFQENPIRPTQPPQPPHHAQPQVPTVGRTSGGSMMVGGGGQSRSQYQTTQKPNIVSTEEEQALSPHSNTENPLNTLMYNGIIHQFAGPSNPSQLQSSSRYPMQNQAQLNNWHNSPQHRQPMQGHYQNFTTYNSTGLDSLPVTGGRSTGPPTHLNSENRFMI</sequence>
<proteinExistence type="predicted"/>
<feature type="region of interest" description="Disordered" evidence="1">
    <location>
        <begin position="107"/>
        <end position="149"/>
    </location>
</feature>
<dbReference type="Proteomes" id="UP000267029">
    <property type="component" value="Unassembled WGS sequence"/>
</dbReference>
<feature type="compositionally biased region" description="Polar residues" evidence="1">
    <location>
        <begin position="126"/>
        <end position="142"/>
    </location>
</feature>
<dbReference type="OrthoDB" id="6239854at2759"/>
<evidence type="ECO:0000313" key="4">
    <source>
        <dbReference type="WBParaSite" id="MCU_011094-RA"/>
    </source>
</evidence>
<feature type="compositionally biased region" description="Polar residues" evidence="1">
    <location>
        <begin position="533"/>
        <end position="559"/>
    </location>
</feature>
<feature type="region of interest" description="Disordered" evidence="1">
    <location>
        <begin position="1"/>
        <end position="59"/>
    </location>
</feature>